<feature type="coiled-coil region" evidence="1">
    <location>
        <begin position="293"/>
        <end position="341"/>
    </location>
</feature>
<dbReference type="PROSITE" id="PS51257">
    <property type="entry name" value="PROKAR_LIPOPROTEIN"/>
    <property type="match status" value="1"/>
</dbReference>
<organism evidence="2 3">
    <name type="scientific">Arcobacter porcinus</name>
    <dbReference type="NCBI Taxonomy" id="1935204"/>
    <lineage>
        <taxon>Bacteria</taxon>
        <taxon>Pseudomonadati</taxon>
        <taxon>Campylobacterota</taxon>
        <taxon>Epsilonproteobacteria</taxon>
        <taxon>Campylobacterales</taxon>
        <taxon>Arcobacteraceae</taxon>
        <taxon>Arcobacter</taxon>
    </lineage>
</organism>
<dbReference type="RefSeq" id="WP_066172954.1">
    <property type="nucleotide sequence ID" value="NZ_JANJGF010000006.1"/>
</dbReference>
<gene>
    <name evidence="2" type="ORF">AAX28_00608</name>
</gene>
<dbReference type="EMBL" id="LDIR01000001">
    <property type="protein sequence ID" value="OCL93066.1"/>
    <property type="molecule type" value="Genomic_DNA"/>
</dbReference>
<evidence type="ECO:0000313" key="3">
    <source>
        <dbReference type="Proteomes" id="UP000093159"/>
    </source>
</evidence>
<accession>A0ABX2YFW5</accession>
<sequence length="351" mass="39591">MRKTLVLLPIALVFIFAGCSQKVLIESTKPAKVDRAASKKKIAVMDFEKDNVHLGGKIEAALNGVTVEDKQFYTIVNRSAIDEIIKEQKFQYSGLANTKDSVKVGELLGAQALILGKVNTGEEQRTETEVRNRCLDQKCTRTQSYYVYCTVSKYSLTTNLRMIDVEKGDLIYTNNYIKSKDFKECPNDANDLIGTTLNLLGDKKPEKNIIYDEMANEIVGEFLPNISPTTTKFYVELLDSPEISYNKHQKSQLEGALEYLKHKKIDRAEEILSDLLTSTNDKCFVAAYNLGVVKEAKGELEIAKQLYSLADRQTLKPNKIIIEASNRIDQAILDNEKLKKQSQTSKKGRNR</sequence>
<name>A0ABX2YFW5_9BACT</name>
<comment type="caution">
    <text evidence="2">The sequence shown here is derived from an EMBL/GenBank/DDBJ whole genome shotgun (WGS) entry which is preliminary data.</text>
</comment>
<proteinExistence type="predicted"/>
<dbReference type="Pfam" id="PF03783">
    <property type="entry name" value="CsgG"/>
    <property type="match status" value="1"/>
</dbReference>
<keyword evidence="3" id="KW-1185">Reference proteome</keyword>
<dbReference type="Gene3D" id="3.40.50.10610">
    <property type="entry name" value="ABC-type transport auxiliary lipoprotein component"/>
    <property type="match status" value="1"/>
</dbReference>
<dbReference type="InterPro" id="IPR005534">
    <property type="entry name" value="Curli_assmbl/transp-comp_CsgG"/>
</dbReference>
<reference evidence="2 3" key="1">
    <citation type="submission" date="2015-05" db="EMBL/GenBank/DDBJ databases">
        <authorList>
            <person name="Rovetto F."/>
            <person name="Cocolin L."/>
            <person name="Illeghems K."/>
            <person name="Van Nieuwerburgh F."/>
            <person name="Houf K."/>
        </authorList>
    </citation>
    <scope>NUCLEOTIDE SEQUENCE [LARGE SCALE GENOMIC DNA]</scope>
    <source>
        <strain evidence="2 3">117434</strain>
    </source>
</reference>
<evidence type="ECO:0000256" key="1">
    <source>
        <dbReference type="SAM" id="Coils"/>
    </source>
</evidence>
<keyword evidence="1" id="KW-0175">Coiled coil</keyword>
<protein>
    <submittedName>
        <fullName evidence="2">Curli production assembly/transport component CsgG</fullName>
    </submittedName>
</protein>
<dbReference type="Proteomes" id="UP000093159">
    <property type="component" value="Unassembled WGS sequence"/>
</dbReference>
<evidence type="ECO:0000313" key="2">
    <source>
        <dbReference type="EMBL" id="OCL93066.1"/>
    </source>
</evidence>